<sequence length="590" mass="67652">MERNKKTIHRTGTGRWCLMILLVACNGVFAQSIIPRVFQNDLPVVQEEYVKAYGKPDPIQPNTDNQPNILFITSDQQYWMCMGYNNPAIKTPNLDRLAKSGLIFDRAYTCNPVCTPTRASMITGLYPSQHGAYALGTKLPETVPTIGDYLTELGYQTALVGKAHFMPLVGNADYPSLEAYPILQDLDFWRAYHGPFYGFESAELARPHGDEAHVGQHYAIWMSDKLRREGRDPDEWKQWFRKPPKGKFQEANSRMRPILEANAATGEAQYGAWNVPEEYHLNAWIAEQTNAQIDSAVADGRPFFIWASFFDPHPPYLVSEPWASMYKAEDMVLPEVPADELDDMPYHYRMTQTAEKGWAAKYVEDGQGIHGLHSHLGDRDKRKQDMAIYYGMISMMDKYIGVILDHLEQTGKMGNTVVVFTTDHGHHLGTHNLYAKGGFAFEEDLRIPFVVSWKDHFPAGKRTDALLSVVDLAPSFLSLAGRDKPLAMAGLDVTELWYGKTDKIRDWVIAENHFQPTKFYQKTYIEGRYKITWYMHSDEGELFDLQSDPKEFHNLWNSEKHQQLRMELMHRAMQADMSKEIYWMPRLGPA</sequence>
<dbReference type="PANTHER" id="PTHR45953:SF1">
    <property type="entry name" value="IDURONATE 2-SULFATASE"/>
    <property type="match status" value="1"/>
</dbReference>
<evidence type="ECO:0000313" key="5">
    <source>
        <dbReference type="EMBL" id="SFH73282.1"/>
    </source>
</evidence>
<comment type="similarity">
    <text evidence="1">Belongs to the sulfatase family.</text>
</comment>
<dbReference type="Pfam" id="PF00884">
    <property type="entry name" value="Sulfatase"/>
    <property type="match status" value="1"/>
</dbReference>
<dbReference type="STRING" id="1477437.SAMN05444682_10115"/>
<evidence type="ECO:0000256" key="2">
    <source>
        <dbReference type="ARBA" id="ARBA00022723"/>
    </source>
</evidence>
<dbReference type="Proteomes" id="UP000198670">
    <property type="component" value="Unassembled WGS sequence"/>
</dbReference>
<gene>
    <name evidence="5" type="ORF">SAMN05444682_10115</name>
</gene>
<accession>A0A1I3CFJ9</accession>
<dbReference type="PROSITE" id="PS00523">
    <property type="entry name" value="SULFATASE_1"/>
    <property type="match status" value="1"/>
</dbReference>
<evidence type="ECO:0000313" key="6">
    <source>
        <dbReference type="Proteomes" id="UP000198670"/>
    </source>
</evidence>
<keyword evidence="6" id="KW-1185">Reference proteome</keyword>
<dbReference type="GO" id="GO:0046872">
    <property type="term" value="F:metal ion binding"/>
    <property type="evidence" value="ECO:0007669"/>
    <property type="project" value="UniProtKB-KW"/>
</dbReference>
<dbReference type="SUPFAM" id="SSF53649">
    <property type="entry name" value="Alkaline phosphatase-like"/>
    <property type="match status" value="1"/>
</dbReference>
<dbReference type="Gene3D" id="3.40.720.10">
    <property type="entry name" value="Alkaline Phosphatase, subunit A"/>
    <property type="match status" value="1"/>
</dbReference>
<dbReference type="RefSeq" id="WP_218146410.1">
    <property type="nucleotide sequence ID" value="NZ_FOQO01000001.1"/>
</dbReference>
<feature type="domain" description="Sulfatase N-terminal" evidence="4">
    <location>
        <begin position="67"/>
        <end position="481"/>
    </location>
</feature>
<dbReference type="GO" id="GO:0005737">
    <property type="term" value="C:cytoplasm"/>
    <property type="evidence" value="ECO:0007669"/>
    <property type="project" value="TreeGrafter"/>
</dbReference>
<dbReference type="PANTHER" id="PTHR45953">
    <property type="entry name" value="IDURONATE 2-SULFATASE"/>
    <property type="match status" value="1"/>
</dbReference>
<dbReference type="AlphaFoldDB" id="A0A1I3CFJ9"/>
<organism evidence="5 6">
    <name type="scientific">Parapedobacter indicus</name>
    <dbReference type="NCBI Taxonomy" id="1477437"/>
    <lineage>
        <taxon>Bacteria</taxon>
        <taxon>Pseudomonadati</taxon>
        <taxon>Bacteroidota</taxon>
        <taxon>Sphingobacteriia</taxon>
        <taxon>Sphingobacteriales</taxon>
        <taxon>Sphingobacteriaceae</taxon>
        <taxon>Parapedobacter</taxon>
    </lineage>
</organism>
<evidence type="ECO:0000256" key="1">
    <source>
        <dbReference type="ARBA" id="ARBA00008779"/>
    </source>
</evidence>
<evidence type="ECO:0000256" key="3">
    <source>
        <dbReference type="ARBA" id="ARBA00022801"/>
    </source>
</evidence>
<name>A0A1I3CFJ9_9SPHI</name>
<evidence type="ECO:0000259" key="4">
    <source>
        <dbReference type="Pfam" id="PF00884"/>
    </source>
</evidence>
<reference evidence="5 6" key="1">
    <citation type="submission" date="2016-10" db="EMBL/GenBank/DDBJ databases">
        <authorList>
            <person name="de Groot N.N."/>
        </authorList>
    </citation>
    <scope>NUCLEOTIDE SEQUENCE [LARGE SCALE GENOMIC DNA]</scope>
    <source>
        <strain evidence="5 6">RK1</strain>
    </source>
</reference>
<dbReference type="GO" id="GO:0008484">
    <property type="term" value="F:sulfuric ester hydrolase activity"/>
    <property type="evidence" value="ECO:0007669"/>
    <property type="project" value="TreeGrafter"/>
</dbReference>
<dbReference type="EMBL" id="FOQO01000001">
    <property type="protein sequence ID" value="SFH73282.1"/>
    <property type="molecule type" value="Genomic_DNA"/>
</dbReference>
<keyword evidence="2" id="KW-0479">Metal-binding</keyword>
<proteinExistence type="inferred from homology"/>
<protein>
    <submittedName>
        <fullName evidence="5">Arylsulfatase A</fullName>
    </submittedName>
</protein>
<dbReference type="InterPro" id="IPR000917">
    <property type="entry name" value="Sulfatase_N"/>
</dbReference>
<dbReference type="InterPro" id="IPR017850">
    <property type="entry name" value="Alkaline_phosphatase_core_sf"/>
</dbReference>
<keyword evidence="3" id="KW-0378">Hydrolase</keyword>
<dbReference type="InterPro" id="IPR024607">
    <property type="entry name" value="Sulfatase_CS"/>
</dbReference>